<feature type="transmembrane region" description="Helical" evidence="1">
    <location>
        <begin position="7"/>
        <end position="30"/>
    </location>
</feature>
<keyword evidence="1" id="KW-0812">Transmembrane</keyword>
<dbReference type="Proteomes" id="UP000198462">
    <property type="component" value="Unassembled WGS sequence"/>
</dbReference>
<evidence type="ECO:0000313" key="3">
    <source>
        <dbReference type="Proteomes" id="UP000198462"/>
    </source>
</evidence>
<evidence type="ECO:0000256" key="1">
    <source>
        <dbReference type="SAM" id="Phobius"/>
    </source>
</evidence>
<keyword evidence="3" id="KW-1185">Reference proteome</keyword>
<proteinExistence type="predicted"/>
<protein>
    <submittedName>
        <fullName evidence="2">Uncharacterized protein</fullName>
    </submittedName>
</protein>
<keyword evidence="1" id="KW-0472">Membrane</keyword>
<dbReference type="EMBL" id="NFZT01000001">
    <property type="protein sequence ID" value="OWV32547.1"/>
    <property type="molecule type" value="Genomic_DNA"/>
</dbReference>
<sequence>MGNGGRTILWIAILAVVVLIILYALGFFSAEVEGELEAPNVDVSAEGGSIPDVDVDAGEIEVGTEEEVVEVPTIDVEEAGEPDEE</sequence>
<evidence type="ECO:0000313" key="2">
    <source>
        <dbReference type="EMBL" id="OWV32547.1"/>
    </source>
</evidence>
<name>A0A219B2F9_9SPHN</name>
<accession>A0A219B2F9</accession>
<gene>
    <name evidence="2" type="ORF">B5C34_03180</name>
</gene>
<comment type="caution">
    <text evidence="2">The sequence shown here is derived from an EMBL/GenBank/DDBJ whole genome shotgun (WGS) entry which is preliminary data.</text>
</comment>
<reference evidence="3" key="1">
    <citation type="submission" date="2017-05" db="EMBL/GenBank/DDBJ databases">
        <authorList>
            <person name="Lin X."/>
        </authorList>
    </citation>
    <scope>NUCLEOTIDE SEQUENCE [LARGE SCALE GENOMIC DNA]</scope>
    <source>
        <strain evidence="3">JLT2012</strain>
    </source>
</reference>
<dbReference type="RefSeq" id="WP_088711344.1">
    <property type="nucleotide sequence ID" value="NZ_NFZT01000001.1"/>
</dbReference>
<keyword evidence="1" id="KW-1133">Transmembrane helix</keyword>
<dbReference type="AlphaFoldDB" id="A0A219B2F9"/>
<organism evidence="2 3">
    <name type="scientific">Pacificimonas flava</name>
    <dbReference type="NCBI Taxonomy" id="1234595"/>
    <lineage>
        <taxon>Bacteria</taxon>
        <taxon>Pseudomonadati</taxon>
        <taxon>Pseudomonadota</taxon>
        <taxon>Alphaproteobacteria</taxon>
        <taxon>Sphingomonadales</taxon>
        <taxon>Sphingosinicellaceae</taxon>
        <taxon>Pacificimonas</taxon>
    </lineage>
</organism>